<comment type="caution">
    <text evidence="3">The sequence shown here is derived from an EMBL/GenBank/DDBJ whole genome shotgun (WGS) entry which is preliminary data.</text>
</comment>
<reference evidence="3" key="1">
    <citation type="journal article" date="2020" name="mSystems">
        <title>Genome- and Community-Level Interaction Insights into Carbon Utilization and Element Cycling Functions of Hydrothermarchaeota in Hydrothermal Sediment.</title>
        <authorList>
            <person name="Zhou Z."/>
            <person name="Liu Y."/>
            <person name="Xu W."/>
            <person name="Pan J."/>
            <person name="Luo Z.H."/>
            <person name="Li M."/>
        </authorList>
    </citation>
    <scope>NUCLEOTIDE SEQUENCE [LARGE SCALE GENOMIC DNA]</scope>
    <source>
        <strain evidence="4">SpSt-10</strain>
        <strain evidence="3">SpSt-62</strain>
        <strain evidence="2">SpSt-97</strain>
    </source>
</reference>
<organism evidence="3">
    <name type="scientific">Geoglobus ahangari</name>
    <dbReference type="NCBI Taxonomy" id="113653"/>
    <lineage>
        <taxon>Archaea</taxon>
        <taxon>Methanobacteriati</taxon>
        <taxon>Methanobacteriota</taxon>
        <taxon>Archaeoglobi</taxon>
        <taxon>Archaeoglobales</taxon>
        <taxon>Archaeoglobaceae</taxon>
        <taxon>Geoglobus</taxon>
    </lineage>
</organism>
<dbReference type="PANTHER" id="PTHR39081:SF1">
    <property type="entry name" value="MUT7-C RNASE DOMAIN-CONTAINING PROTEIN"/>
    <property type="match status" value="1"/>
</dbReference>
<evidence type="ECO:0000313" key="3">
    <source>
        <dbReference type="EMBL" id="HGU58780.1"/>
    </source>
</evidence>
<dbReference type="EMBL" id="DRUC01000053">
    <property type="protein sequence ID" value="HHF48238.1"/>
    <property type="molecule type" value="Genomic_DNA"/>
</dbReference>
<name>A0A7C4WCZ7_9EURY</name>
<dbReference type="PANTHER" id="PTHR39081">
    <property type="entry name" value="MUT7-C DOMAIN-CONTAINING PROTEIN"/>
    <property type="match status" value="1"/>
</dbReference>
<proteinExistence type="predicted"/>
<gene>
    <name evidence="4" type="ORF">ENL48_03420</name>
    <name evidence="3" type="ORF">ENT89_00910</name>
    <name evidence="2" type="ORF">ENX77_07650</name>
</gene>
<sequence>MLKFFADRMLRKLAIWLRIFGYDTLYIGDFETDNEDTFMLENYTNRILLTRDKELYERCTKKGRKAILIRSDDVLEQIRELKESLGIKTKIRMDRCSVCNTILRKPTKEEALRIMRREGIKEDLMEKYELWFCEKCDKLYWMGSHYRNMVKFLKGLK</sequence>
<dbReference type="Pfam" id="PF01927">
    <property type="entry name" value="Mut7-C"/>
    <property type="match status" value="1"/>
</dbReference>
<evidence type="ECO:0000259" key="1">
    <source>
        <dbReference type="Pfam" id="PF01927"/>
    </source>
</evidence>
<dbReference type="EMBL" id="DTAK01000006">
    <property type="protein sequence ID" value="HGU58780.1"/>
    <property type="molecule type" value="Genomic_DNA"/>
</dbReference>
<protein>
    <recommendedName>
        <fullName evidence="1">Mut7-C RNAse domain-containing protein</fullName>
    </recommendedName>
</protein>
<feature type="domain" description="Mut7-C RNAse" evidence="1">
    <location>
        <begin position="3"/>
        <end position="152"/>
    </location>
</feature>
<dbReference type="EMBL" id="DTPI01000033">
    <property type="protein sequence ID" value="HGE66968.1"/>
    <property type="molecule type" value="Genomic_DNA"/>
</dbReference>
<dbReference type="AlphaFoldDB" id="A0A7C4WCZ7"/>
<evidence type="ECO:0000313" key="2">
    <source>
        <dbReference type="EMBL" id="HGE66968.1"/>
    </source>
</evidence>
<accession>A0A7C4WCZ7</accession>
<dbReference type="InterPro" id="IPR002782">
    <property type="entry name" value="Mut7-C_RNAse_dom"/>
</dbReference>
<evidence type="ECO:0000313" key="4">
    <source>
        <dbReference type="EMBL" id="HHF48238.1"/>
    </source>
</evidence>